<reference evidence="2 3" key="1">
    <citation type="submission" date="2019-03" db="EMBL/GenBank/DDBJ databases">
        <title>Deep-cultivation of Planctomycetes and their phenomic and genomic characterization uncovers novel biology.</title>
        <authorList>
            <person name="Wiegand S."/>
            <person name="Jogler M."/>
            <person name="Boedeker C."/>
            <person name="Pinto D."/>
            <person name="Vollmers J."/>
            <person name="Rivas-Marin E."/>
            <person name="Kohn T."/>
            <person name="Peeters S.H."/>
            <person name="Heuer A."/>
            <person name="Rast P."/>
            <person name="Oberbeckmann S."/>
            <person name="Bunk B."/>
            <person name="Jeske O."/>
            <person name="Meyerdierks A."/>
            <person name="Storesund J.E."/>
            <person name="Kallscheuer N."/>
            <person name="Luecker S."/>
            <person name="Lage O.M."/>
            <person name="Pohl T."/>
            <person name="Merkel B.J."/>
            <person name="Hornburger P."/>
            <person name="Mueller R.-W."/>
            <person name="Bruemmer F."/>
            <person name="Labrenz M."/>
            <person name="Spormann A.M."/>
            <person name="Op den Camp H."/>
            <person name="Overmann J."/>
            <person name="Amann R."/>
            <person name="Jetten M.S.M."/>
            <person name="Mascher T."/>
            <person name="Medema M.H."/>
            <person name="Devos D.P."/>
            <person name="Kaster A.-K."/>
            <person name="Ovreas L."/>
            <person name="Rohde M."/>
            <person name="Galperin M.Y."/>
            <person name="Jogler C."/>
        </authorList>
    </citation>
    <scope>NUCLEOTIDE SEQUENCE [LARGE SCALE GENOMIC DNA]</scope>
    <source>
        <strain evidence="2 3">Enr13</strain>
    </source>
</reference>
<dbReference type="Gene3D" id="1.20.1290.10">
    <property type="entry name" value="AhpD-like"/>
    <property type="match status" value="1"/>
</dbReference>
<dbReference type="PANTHER" id="PTHR35446">
    <property type="entry name" value="SI:CH211-175M2.5"/>
    <property type="match status" value="1"/>
</dbReference>
<dbReference type="PANTHER" id="PTHR35446:SF3">
    <property type="entry name" value="CMD DOMAIN-CONTAINING PROTEIN"/>
    <property type="match status" value="1"/>
</dbReference>
<keyword evidence="2" id="KW-0575">Peroxidase</keyword>
<dbReference type="Proteomes" id="UP000319004">
    <property type="component" value="Chromosome"/>
</dbReference>
<dbReference type="SUPFAM" id="SSF69118">
    <property type="entry name" value="AhpD-like"/>
    <property type="match status" value="1"/>
</dbReference>
<dbReference type="AlphaFoldDB" id="A0A518HHS0"/>
<dbReference type="GO" id="GO:0051920">
    <property type="term" value="F:peroxiredoxin activity"/>
    <property type="evidence" value="ECO:0007669"/>
    <property type="project" value="InterPro"/>
</dbReference>
<dbReference type="InterPro" id="IPR003779">
    <property type="entry name" value="CMD-like"/>
</dbReference>
<dbReference type="EC" id="1.11.1.15" evidence="2"/>
<sequence>MPRLNVIAPDQATGPLKETYDGITKKMGKVVNIFQGMGNSPAALNAYLSMSDALAQGELAAEERELVYLAVSEGNGCNYCVSAHTMIATKQVGVSESETLKARRFQSSDKKHAALLAFVRKVIETKGFVEDDDLNDVRQAGYSDGQLAEAIGYIGLATFSNLFNHVHDTPLDFPQAPKL</sequence>
<dbReference type="InterPro" id="IPR004675">
    <property type="entry name" value="AhpD_core"/>
</dbReference>
<protein>
    <submittedName>
        <fullName evidence="2">Alkyl hydroperoxide reductase AhpD</fullName>
        <ecNumber evidence="2">1.11.1.15</ecNumber>
    </submittedName>
</protein>
<feature type="domain" description="Carboxymuconolactone decarboxylase-like" evidence="1">
    <location>
        <begin position="41"/>
        <end position="116"/>
    </location>
</feature>
<keyword evidence="3" id="KW-1185">Reference proteome</keyword>
<keyword evidence="2" id="KW-0560">Oxidoreductase</keyword>
<dbReference type="EMBL" id="CP037423">
    <property type="protein sequence ID" value="QDV40388.1"/>
    <property type="molecule type" value="Genomic_DNA"/>
</dbReference>
<dbReference type="NCBIfam" id="TIGR00778">
    <property type="entry name" value="ahpD_dom"/>
    <property type="match status" value="1"/>
</dbReference>
<evidence type="ECO:0000313" key="3">
    <source>
        <dbReference type="Proteomes" id="UP000319004"/>
    </source>
</evidence>
<name>A0A518HHS0_9BACT</name>
<dbReference type="Pfam" id="PF02627">
    <property type="entry name" value="CMD"/>
    <property type="match status" value="1"/>
</dbReference>
<evidence type="ECO:0000259" key="1">
    <source>
        <dbReference type="Pfam" id="PF02627"/>
    </source>
</evidence>
<dbReference type="KEGG" id="snep:Enr13x_01940"/>
<proteinExistence type="predicted"/>
<evidence type="ECO:0000313" key="2">
    <source>
        <dbReference type="EMBL" id="QDV40388.1"/>
    </source>
</evidence>
<organism evidence="2 3">
    <name type="scientific">Stieleria neptunia</name>
    <dbReference type="NCBI Taxonomy" id="2527979"/>
    <lineage>
        <taxon>Bacteria</taxon>
        <taxon>Pseudomonadati</taxon>
        <taxon>Planctomycetota</taxon>
        <taxon>Planctomycetia</taxon>
        <taxon>Pirellulales</taxon>
        <taxon>Pirellulaceae</taxon>
        <taxon>Stieleria</taxon>
    </lineage>
</organism>
<gene>
    <name evidence="2" type="primary">ahpD</name>
    <name evidence="2" type="ORF">Enr13x_01940</name>
</gene>
<dbReference type="InterPro" id="IPR029032">
    <property type="entry name" value="AhpD-like"/>
</dbReference>
<accession>A0A518HHS0</accession>
<dbReference type="RefSeq" id="WP_197455683.1">
    <property type="nucleotide sequence ID" value="NZ_CP037423.1"/>
</dbReference>